<accession>A0A0G0MJW4</accession>
<feature type="transmembrane region" description="Helical" evidence="1">
    <location>
        <begin position="87"/>
        <end position="109"/>
    </location>
</feature>
<dbReference type="NCBIfam" id="NF006749">
    <property type="entry name" value="PRK09272.1-2"/>
    <property type="match status" value="1"/>
</dbReference>
<name>A0A0G0MJW4_9BACT</name>
<evidence type="ECO:0000313" key="3">
    <source>
        <dbReference type="Proteomes" id="UP000033935"/>
    </source>
</evidence>
<keyword evidence="1" id="KW-0812">Transmembrane</keyword>
<dbReference type="AlphaFoldDB" id="A0A0G0MJW4"/>
<evidence type="ECO:0000256" key="1">
    <source>
        <dbReference type="SAM" id="Phobius"/>
    </source>
</evidence>
<feature type="transmembrane region" description="Helical" evidence="1">
    <location>
        <begin position="63"/>
        <end position="81"/>
    </location>
</feature>
<organism evidence="2 3">
    <name type="scientific">Candidatus Uhrbacteria bacterium GW2011_GWF2_39_13</name>
    <dbReference type="NCBI Taxonomy" id="1618995"/>
    <lineage>
        <taxon>Bacteria</taxon>
        <taxon>Candidatus Uhriibacteriota</taxon>
    </lineage>
</organism>
<dbReference type="Proteomes" id="UP000033935">
    <property type="component" value="Unassembled WGS sequence"/>
</dbReference>
<protein>
    <recommendedName>
        <fullName evidence="4">DUF3147 family protein</fullName>
    </recommendedName>
</protein>
<proteinExistence type="predicted"/>
<feature type="transmembrane region" description="Helical" evidence="1">
    <location>
        <begin position="29"/>
        <end position="48"/>
    </location>
</feature>
<keyword evidence="1" id="KW-0472">Membrane</keyword>
<sequence>MIYYIVKVVISALVIVAVSEISKRNSTAGALLASLPLLSVLAFVWMYIDTGDVAKISEVSKDVFWLVIPSLVLFIALPVFLKMQINFYLSLFISAALTAGAYMLLLIVLKAKS</sequence>
<evidence type="ECO:0008006" key="4">
    <source>
        <dbReference type="Google" id="ProtNLM"/>
    </source>
</evidence>
<keyword evidence="1" id="KW-1133">Transmembrane helix</keyword>
<dbReference type="InterPro" id="IPR058117">
    <property type="entry name" value="BV97_02767-like"/>
</dbReference>
<comment type="caution">
    <text evidence="2">The sequence shown here is derived from an EMBL/GenBank/DDBJ whole genome shotgun (WGS) entry which is preliminary data.</text>
</comment>
<gene>
    <name evidence="2" type="ORF">UT30_C0030G0003</name>
</gene>
<evidence type="ECO:0000313" key="2">
    <source>
        <dbReference type="EMBL" id="KKR03448.1"/>
    </source>
</evidence>
<reference evidence="2 3" key="1">
    <citation type="journal article" date="2015" name="Nature">
        <title>rRNA introns, odd ribosomes, and small enigmatic genomes across a large radiation of phyla.</title>
        <authorList>
            <person name="Brown C.T."/>
            <person name="Hug L.A."/>
            <person name="Thomas B.C."/>
            <person name="Sharon I."/>
            <person name="Castelle C.J."/>
            <person name="Singh A."/>
            <person name="Wilkins M.J."/>
            <person name="Williams K.H."/>
            <person name="Banfield J.F."/>
        </authorList>
    </citation>
    <scope>NUCLEOTIDE SEQUENCE [LARGE SCALE GENOMIC DNA]</scope>
</reference>
<dbReference type="EMBL" id="LBWG01000030">
    <property type="protein sequence ID" value="KKR03448.1"/>
    <property type="molecule type" value="Genomic_DNA"/>
</dbReference>